<accession>A0A645G3U3</accession>
<reference evidence="1" key="1">
    <citation type="submission" date="2019-08" db="EMBL/GenBank/DDBJ databases">
        <authorList>
            <person name="Kucharzyk K."/>
            <person name="Murdoch R.W."/>
            <person name="Higgins S."/>
            <person name="Loffler F."/>
        </authorList>
    </citation>
    <scope>NUCLEOTIDE SEQUENCE</scope>
</reference>
<gene>
    <name evidence="1" type="ORF">SDC9_168694</name>
</gene>
<protein>
    <submittedName>
        <fullName evidence="1">Uncharacterized protein</fullName>
    </submittedName>
</protein>
<name>A0A645G3U3_9ZZZZ</name>
<comment type="caution">
    <text evidence="1">The sequence shown here is derived from an EMBL/GenBank/DDBJ whole genome shotgun (WGS) entry which is preliminary data.</text>
</comment>
<proteinExistence type="predicted"/>
<dbReference type="EMBL" id="VSSQ01069274">
    <property type="protein sequence ID" value="MPN21315.1"/>
    <property type="molecule type" value="Genomic_DNA"/>
</dbReference>
<evidence type="ECO:0000313" key="1">
    <source>
        <dbReference type="EMBL" id="MPN21315.1"/>
    </source>
</evidence>
<organism evidence="1">
    <name type="scientific">bioreactor metagenome</name>
    <dbReference type="NCBI Taxonomy" id="1076179"/>
    <lineage>
        <taxon>unclassified sequences</taxon>
        <taxon>metagenomes</taxon>
        <taxon>ecological metagenomes</taxon>
    </lineage>
</organism>
<sequence length="154" mass="17564">MGEYPRDPNIRRLGPDIVQQIAELRFLDYAGTVLAYFDFNNRLGFVTAVSERILNEGCLFDRIQPESQMHARLHQFDDASELDIPHNFIGDKDVSKPMCRHHLGLPHFCHGDSPGSPQLLHAGDPRDFVGLGVRPERYLPAVRIRLHPIQIAHH</sequence>
<dbReference type="AlphaFoldDB" id="A0A645G3U3"/>